<keyword evidence="2" id="KW-0732">Signal</keyword>
<accession>A0A4P6HXZ8</accession>
<dbReference type="GO" id="GO:0042597">
    <property type="term" value="C:periplasmic space"/>
    <property type="evidence" value="ECO:0007669"/>
    <property type="project" value="UniProtKB-SubCell"/>
</dbReference>
<keyword evidence="8" id="KW-1185">Reference proteome</keyword>
<protein>
    <submittedName>
        <fullName evidence="7">Uncharacterized protein</fullName>
    </submittedName>
</protein>
<dbReference type="AlphaFoldDB" id="A0A4P6HXZ8"/>
<feature type="domain" description="Heparin-sulfate lyase N-terminal" evidence="6">
    <location>
        <begin position="223"/>
        <end position="449"/>
    </location>
</feature>
<organism evidence="7 8">
    <name type="scientific">Solidesulfovibrio carbinolicus</name>
    <dbReference type="NCBI Taxonomy" id="296842"/>
    <lineage>
        <taxon>Bacteria</taxon>
        <taxon>Pseudomonadati</taxon>
        <taxon>Thermodesulfobacteriota</taxon>
        <taxon>Desulfovibrionia</taxon>
        <taxon>Desulfovibrionales</taxon>
        <taxon>Desulfovibrionaceae</taxon>
        <taxon>Solidesulfovibrio</taxon>
    </lineage>
</organism>
<evidence type="ECO:0000259" key="6">
    <source>
        <dbReference type="Pfam" id="PF16889"/>
    </source>
</evidence>
<dbReference type="RefSeq" id="WP_129349180.1">
    <property type="nucleotide sequence ID" value="NZ_CP026538.1"/>
</dbReference>
<dbReference type="OrthoDB" id="9763014at2"/>
<keyword evidence="3" id="KW-0574">Periplasm</keyword>
<dbReference type="InterPro" id="IPR012480">
    <property type="entry name" value="Hepar_II_III_C"/>
</dbReference>
<dbReference type="GO" id="GO:0016829">
    <property type="term" value="F:lyase activity"/>
    <property type="evidence" value="ECO:0007669"/>
    <property type="project" value="UniProtKB-KW"/>
</dbReference>
<dbReference type="InterPro" id="IPR031680">
    <property type="entry name" value="Hepar_II_III_N"/>
</dbReference>
<evidence type="ECO:0000259" key="5">
    <source>
        <dbReference type="Pfam" id="PF07940"/>
    </source>
</evidence>
<name>A0A4P6HXZ8_9BACT</name>
<dbReference type="PANTHER" id="PTHR39210:SF1">
    <property type="entry name" value="HEPARIN-SULFATE LYASE"/>
    <property type="match status" value="1"/>
</dbReference>
<dbReference type="SUPFAM" id="SSF48230">
    <property type="entry name" value="Chondroitin AC/alginate lyase"/>
    <property type="match status" value="1"/>
</dbReference>
<keyword evidence="4" id="KW-0456">Lyase</keyword>
<comment type="subcellular location">
    <subcellularLocation>
        <location evidence="1">Periplasm</location>
    </subcellularLocation>
</comment>
<evidence type="ECO:0000256" key="2">
    <source>
        <dbReference type="ARBA" id="ARBA00022729"/>
    </source>
</evidence>
<feature type="domain" description="Heparinase II/III-like C-terminal" evidence="5">
    <location>
        <begin position="473"/>
        <end position="615"/>
    </location>
</feature>
<evidence type="ECO:0000256" key="3">
    <source>
        <dbReference type="ARBA" id="ARBA00022764"/>
    </source>
</evidence>
<evidence type="ECO:0000256" key="4">
    <source>
        <dbReference type="ARBA" id="ARBA00023239"/>
    </source>
</evidence>
<dbReference type="PANTHER" id="PTHR39210">
    <property type="entry name" value="HEPARIN-SULFATE LYASE"/>
    <property type="match status" value="1"/>
</dbReference>
<gene>
    <name evidence="7" type="ORF">C3Y92_02460</name>
</gene>
<proteinExistence type="predicted"/>
<evidence type="ECO:0000256" key="1">
    <source>
        <dbReference type="ARBA" id="ARBA00004418"/>
    </source>
</evidence>
<reference evidence="7 8" key="1">
    <citation type="submission" date="2018-02" db="EMBL/GenBank/DDBJ databases">
        <title>Genome sequence of Desulfovibrio carbinolicus DSM 3852.</title>
        <authorList>
            <person name="Wilbanks E."/>
            <person name="Skennerton C.T."/>
            <person name="Orphan V.J."/>
        </authorList>
    </citation>
    <scope>NUCLEOTIDE SEQUENCE [LARGE SCALE GENOMIC DNA]</scope>
    <source>
        <strain evidence="7 8">DSM 3852</strain>
    </source>
</reference>
<dbReference type="Pfam" id="PF16889">
    <property type="entry name" value="Hepar_II_III_N"/>
    <property type="match status" value="1"/>
</dbReference>
<evidence type="ECO:0000313" key="7">
    <source>
        <dbReference type="EMBL" id="QAZ66159.1"/>
    </source>
</evidence>
<dbReference type="Pfam" id="PF07940">
    <property type="entry name" value="Hepar_II_III_C"/>
    <property type="match status" value="1"/>
</dbReference>
<sequence length="731" mass="79220">MHNPELPPELFRGDRFFATDTLVSLQILPLEAAGVHPLCLALPLAHHECDLSAWDGLALTAVNRTKQPLAVGLRLVHAGEGQPFSVTGGREQLLPDEPRRIFFPWSGFGSYGQIGGWRRVTAIKAVFRRERGQDGPPVLAAAVIGLEAVRRNGVVGPRLTEAGLVQVLDRPVAEALSCRAFPAYAVSPAILAVPPPVFPYPLERPGAVGRGQIMGQAPGLPPDWEADPQGELEWRHFLHRHHFLRPLLQAGGDRSGQVGAILSDWIVRHPVPLDSDGGAGPSFETLSVAWRLREWIYALAAVWNRPAFAPAAKSLILRSVWEQARHLRDHRGHPGNWRLVEAAALALAGLAFPDFCEADAWVEEGLARLGCEAGSQFLDDGVHGERSPLYHGICLQACLEVWLATREAGHRFPGFSDRDIVRWLGVLAALARPDRSLPSLNDSGSVDRDARPLLGLGRELPGGTAARVPVGPVLLPDAGFAVLRRGRDFALLKAGPRPPAHAHEDDMAVEACLAGRPVLVDPGISRYAPSPRTEACRLAAAHSCLLTDVSLGRAEGLSLAQAEGLLVASAARRGEGLVHRRDVCLLETGIVVVRDVLSGVVAGEVRVHWQFAPGWLRLGRRSLIARGEGFRFVPFLGGIGVSARLRQGRPGPTGGWVSWAGRDVVAPHLEYVCRPDGPCCLWWALLPAGEARLDQEGLRVIHLDGTISLLAADPWTLRRSPPRRTTRKTRL</sequence>
<dbReference type="Gene3D" id="2.70.98.70">
    <property type="match status" value="1"/>
</dbReference>
<evidence type="ECO:0000313" key="8">
    <source>
        <dbReference type="Proteomes" id="UP000293296"/>
    </source>
</evidence>
<dbReference type="Proteomes" id="UP000293296">
    <property type="component" value="Chromosome"/>
</dbReference>
<dbReference type="KEGG" id="dcb:C3Y92_02460"/>
<dbReference type="EMBL" id="CP026538">
    <property type="protein sequence ID" value="QAZ66159.1"/>
    <property type="molecule type" value="Genomic_DNA"/>
</dbReference>
<dbReference type="Gene3D" id="1.50.10.100">
    <property type="entry name" value="Chondroitin AC/alginate lyase"/>
    <property type="match status" value="1"/>
</dbReference>
<dbReference type="InterPro" id="IPR008929">
    <property type="entry name" value="Chondroitin_lyas"/>
</dbReference>